<feature type="transmembrane region" description="Helical" evidence="9">
    <location>
        <begin position="1172"/>
        <end position="1193"/>
    </location>
</feature>
<dbReference type="InterPro" id="IPR003439">
    <property type="entry name" value="ABC_transporter-like_ATP-bd"/>
</dbReference>
<feature type="transmembrane region" description="Helical" evidence="9">
    <location>
        <begin position="236"/>
        <end position="261"/>
    </location>
</feature>
<accession>A0A1Y3B4W2</accession>
<sequence>MKGAQRFPNPQHVIDFSAAPPIIRTIYYTPDNQQTKRLLQTLVTSLMNFPFEIKDENGEPMRSELIPMDNMTVISKQMQNDLVDKPFSDFDSSVLGLNIREIDLENGHLDYDLLLPTRSTARTSLNAYPNKMNQAPNIELISWTIPVIELTSRINREFVRQYSNITIEMNRLQLMRMPYPAYRNPIVSNFSIFDILALFILISYTVFVPLIVKRITDEKSSKSKELLRMIGMSDTVFWSAHFINYLIVILIHALGFIIAFVCFQNPMIVHSSLLLFFLMFIMFGMQLIMFAMLITTVFNRPVLAVIVTTILWLTISVIIFRGWVPSINTSTTGNICFTKRFFLSMLPMGSIMWFISILGVFESLDQTLTFSTINKTTIAYGDLTILVIMASVGISYFLYAFLIWYLDSVWPFQYGVPKHPWFIFDPSYWRPGKVASSMNAAVEPPEFNEQAFEPDPVGLQSAIEIRNVTKRFSGNKIAVNNLWLNIYSHQLTVLLGHNGAGKSTTMNMITGIYPATSGNIYVNGYNIFTQTRLARQSIGLCTQENILFPELTVFEHLKLFAILKNTKFSNVYQEVQRVLNLLQLTDKCDTRSSSLSGGMKRKLQLGMALIGQTSILILDEPTSGLDPEARRVIWDLLISLRREKTILLTTHYMEEADVLGDRIAIMNQGLVRCCGTPFFLKNAFGTGYQLRVEKQSNHFDSNGFLSIISHYIPTVSLKSEIETEVIYTFNEKFAENSKRKVSNQSDNNVGNVDDERKKRFIRQFPPLFRDLEKNRKNYAINSFGLSYSTLEDVFLAVENDDTILESKLSMATSGRRGRLEDNDKDDQLLQQPRLTPKSEMVTGFGLILNQFLALLLKRFNYARRYWQMVLLQLIVPILIFITAMLITSVFNSLNVETKFDPIPIKTEHLYGYDTDSYYQGEQGEILESYKHICSERDHGYVINMGDFNSAISFEDFILNHNSDNIGHYMQKVLFGMQENHTRRSYNIWFNNEQTYSSWLSEKAFFDSFLDMVSPQHLKSKVGIDMTLQPVLIEAKMNGESASLILTITTSIISWLITCLILLPIAFPFLAASYVLYPIKERTSKSKLLQLMAGVSPTVFWLSHFIFDLVYHLLTISVLYLVIYLFDSDKVFFDPSSKSSADVLFVILFVFGIGTIPLAYLFAYIFDVHSSGFTFVVIIFLIMGLIANIFWSILDILINNAGIDASSNFLSWTQSILPIIRLIPIFSMLYGYQKLYKANLFTKMCTKFGPDNLAQICNMTDNDNSLSRLAHGCCPNICLKDNSCYDSASFSFGKFGSAPEIYSLIASGLIFMAVIILYENFQQYARKYLVRSIENLFYRIFRRNRPQPIQSAIIEDSDVVREKQRVESILTDPVQRENSDLLLVHQLTKHFGSFTAVDHLSFGVRHDECFGLLGVNGAGKTTTFSMLTGDLFPSDGNAHIDGQIDLISDLCQFQRNIGYCPQFDALLDNLTGVETLRLMGALRGIPWRRLSAEVDDLIRMVDLQNHASKRTETYSGGNRRKLSIAVSLIGNPRLLFLDEPTAGVDPSARRKIWRTLGLIRKLFNSVIILTSHSMEECEALCSRIAIMVAGRFRCLGSTQHLRAKYGQGYTILIRLKREHELDGNYSDECQRRIIAAIPSARLSDYHQCLMTFQIADKSLQWSELFEIMARLDNELRFEDYIVSDTTLENIFILFARNATTNAIADKDKTD</sequence>
<dbReference type="SMART" id="SM00382">
    <property type="entry name" value="AAA"/>
    <property type="match status" value="2"/>
</dbReference>
<evidence type="ECO:0000256" key="9">
    <source>
        <dbReference type="SAM" id="Phobius"/>
    </source>
</evidence>
<keyword evidence="5" id="KW-0547">Nucleotide-binding</keyword>
<gene>
    <name evidence="11" type="ORF">BLA29_000289</name>
</gene>
<feature type="transmembrane region" description="Helical" evidence="9">
    <location>
        <begin position="302"/>
        <end position="321"/>
    </location>
</feature>
<keyword evidence="8 9" id="KW-0472">Membrane</keyword>
<evidence type="ECO:0000256" key="5">
    <source>
        <dbReference type="ARBA" id="ARBA00022741"/>
    </source>
</evidence>
<dbReference type="InterPro" id="IPR003593">
    <property type="entry name" value="AAA+_ATPase"/>
</dbReference>
<dbReference type="SUPFAM" id="SSF52540">
    <property type="entry name" value="P-loop containing nucleoside triphosphate hydrolases"/>
    <property type="match status" value="2"/>
</dbReference>
<dbReference type="OrthoDB" id="6512918at2759"/>
<dbReference type="Proteomes" id="UP000194236">
    <property type="component" value="Unassembled WGS sequence"/>
</dbReference>
<keyword evidence="4" id="KW-0677">Repeat</keyword>
<evidence type="ECO:0000256" key="2">
    <source>
        <dbReference type="ARBA" id="ARBA00022448"/>
    </source>
</evidence>
<protein>
    <submittedName>
        <fullName evidence="11">ABC transporter sub-family A-like protein</fullName>
    </submittedName>
</protein>
<feature type="transmembrane region" description="Helical" evidence="9">
    <location>
        <begin position="341"/>
        <end position="362"/>
    </location>
</feature>
<feature type="domain" description="ABC transporter" evidence="10">
    <location>
        <begin position="1381"/>
        <end position="1613"/>
    </location>
</feature>
<dbReference type="Pfam" id="PF00005">
    <property type="entry name" value="ABC_tran"/>
    <property type="match status" value="2"/>
</dbReference>
<dbReference type="InterPro" id="IPR027417">
    <property type="entry name" value="P-loop_NTPase"/>
</dbReference>
<dbReference type="EMBL" id="MUJZ01039990">
    <property type="protein sequence ID" value="OTF75870.1"/>
    <property type="molecule type" value="Genomic_DNA"/>
</dbReference>
<feature type="transmembrane region" description="Helical" evidence="9">
    <location>
        <begin position="1097"/>
        <end position="1122"/>
    </location>
</feature>
<comment type="subcellular location">
    <subcellularLocation>
        <location evidence="1">Membrane</location>
        <topology evidence="1">Multi-pass membrane protein</topology>
    </subcellularLocation>
</comment>
<dbReference type="InterPro" id="IPR017871">
    <property type="entry name" value="ABC_transporter-like_CS"/>
</dbReference>
<feature type="transmembrane region" description="Helical" evidence="9">
    <location>
        <begin position="273"/>
        <end position="295"/>
    </location>
</feature>
<dbReference type="PROSITE" id="PS00211">
    <property type="entry name" value="ABC_TRANSPORTER_1"/>
    <property type="match status" value="2"/>
</dbReference>
<comment type="caution">
    <text evidence="11">The sequence shown here is derived from an EMBL/GenBank/DDBJ whole genome shotgun (WGS) entry which is preliminary data.</text>
</comment>
<dbReference type="GO" id="GO:0005319">
    <property type="term" value="F:lipid transporter activity"/>
    <property type="evidence" value="ECO:0007669"/>
    <property type="project" value="TreeGrafter"/>
</dbReference>
<feature type="transmembrane region" description="Helical" evidence="9">
    <location>
        <begin position="1300"/>
        <end position="1317"/>
    </location>
</feature>
<evidence type="ECO:0000256" key="6">
    <source>
        <dbReference type="ARBA" id="ARBA00022840"/>
    </source>
</evidence>
<dbReference type="Gene3D" id="3.40.50.300">
    <property type="entry name" value="P-loop containing nucleotide triphosphate hydrolases"/>
    <property type="match status" value="2"/>
</dbReference>
<organism evidence="11 12">
    <name type="scientific">Euroglyphus maynei</name>
    <name type="common">Mayne's house dust mite</name>
    <dbReference type="NCBI Taxonomy" id="6958"/>
    <lineage>
        <taxon>Eukaryota</taxon>
        <taxon>Metazoa</taxon>
        <taxon>Ecdysozoa</taxon>
        <taxon>Arthropoda</taxon>
        <taxon>Chelicerata</taxon>
        <taxon>Arachnida</taxon>
        <taxon>Acari</taxon>
        <taxon>Acariformes</taxon>
        <taxon>Sarcoptiformes</taxon>
        <taxon>Astigmata</taxon>
        <taxon>Psoroptidia</taxon>
        <taxon>Analgoidea</taxon>
        <taxon>Pyroglyphidae</taxon>
        <taxon>Pyroglyphinae</taxon>
        <taxon>Euroglyphus</taxon>
    </lineage>
</organism>
<dbReference type="FunFam" id="3.40.50.300:FF:002470">
    <property type="entry name" value="ABC transporter, putative"/>
    <property type="match status" value="1"/>
</dbReference>
<evidence type="ECO:0000313" key="11">
    <source>
        <dbReference type="EMBL" id="OTF75870.1"/>
    </source>
</evidence>
<reference evidence="11 12" key="1">
    <citation type="submission" date="2017-03" db="EMBL/GenBank/DDBJ databases">
        <title>Genome Survey of Euroglyphus maynei.</title>
        <authorList>
            <person name="Arlian L.G."/>
            <person name="Morgan M.S."/>
            <person name="Rider S.D."/>
        </authorList>
    </citation>
    <scope>NUCLEOTIDE SEQUENCE [LARGE SCALE GENOMIC DNA]</scope>
    <source>
        <strain evidence="11">Arlian Lab</strain>
        <tissue evidence="11">Whole body</tissue>
    </source>
</reference>
<dbReference type="GO" id="GO:0140359">
    <property type="term" value="F:ABC-type transporter activity"/>
    <property type="evidence" value="ECO:0007669"/>
    <property type="project" value="InterPro"/>
</dbReference>
<feature type="transmembrane region" description="Helical" evidence="9">
    <location>
        <begin position="195"/>
        <end position="215"/>
    </location>
</feature>
<feature type="transmembrane region" description="Helical" evidence="9">
    <location>
        <begin position="383"/>
        <end position="406"/>
    </location>
</feature>
<evidence type="ECO:0000256" key="7">
    <source>
        <dbReference type="ARBA" id="ARBA00022989"/>
    </source>
</evidence>
<evidence type="ECO:0000256" key="4">
    <source>
        <dbReference type="ARBA" id="ARBA00022737"/>
    </source>
</evidence>
<dbReference type="PROSITE" id="PS50893">
    <property type="entry name" value="ABC_TRANSPORTER_2"/>
    <property type="match status" value="2"/>
</dbReference>
<keyword evidence="2" id="KW-0813">Transport</keyword>
<dbReference type="CDD" id="cd03263">
    <property type="entry name" value="ABC_subfamily_A"/>
    <property type="match status" value="2"/>
</dbReference>
<feature type="transmembrane region" description="Helical" evidence="9">
    <location>
        <begin position="1142"/>
        <end position="1165"/>
    </location>
</feature>
<feature type="transmembrane region" description="Helical" evidence="9">
    <location>
        <begin position="1051"/>
        <end position="1076"/>
    </location>
</feature>
<proteinExistence type="predicted"/>
<dbReference type="Pfam" id="PF23321">
    <property type="entry name" value="R1_ABCA1"/>
    <property type="match status" value="1"/>
</dbReference>
<feature type="transmembrane region" description="Helical" evidence="9">
    <location>
        <begin position="1213"/>
        <end position="1231"/>
    </location>
</feature>
<dbReference type="Pfam" id="PF12698">
    <property type="entry name" value="ABC2_membrane_3"/>
    <property type="match status" value="2"/>
</dbReference>
<evidence type="ECO:0000313" key="12">
    <source>
        <dbReference type="Proteomes" id="UP000194236"/>
    </source>
</evidence>
<dbReference type="GO" id="GO:0016887">
    <property type="term" value="F:ATP hydrolysis activity"/>
    <property type="evidence" value="ECO:0007669"/>
    <property type="project" value="InterPro"/>
</dbReference>
<dbReference type="GO" id="GO:0016020">
    <property type="term" value="C:membrane"/>
    <property type="evidence" value="ECO:0007669"/>
    <property type="project" value="UniProtKB-SubCell"/>
</dbReference>
<feature type="domain" description="ABC transporter" evidence="10">
    <location>
        <begin position="463"/>
        <end position="693"/>
    </location>
</feature>
<keyword evidence="6" id="KW-0067">ATP-binding</keyword>
<dbReference type="PANTHER" id="PTHR19229:SF250">
    <property type="entry name" value="ABC TRANSPORTER DOMAIN-CONTAINING PROTEIN-RELATED"/>
    <property type="match status" value="1"/>
</dbReference>
<evidence type="ECO:0000259" key="10">
    <source>
        <dbReference type="PROSITE" id="PS50893"/>
    </source>
</evidence>
<evidence type="ECO:0000256" key="1">
    <source>
        <dbReference type="ARBA" id="ARBA00004141"/>
    </source>
</evidence>
<keyword evidence="3 9" id="KW-0812">Transmembrane</keyword>
<dbReference type="InterPro" id="IPR056264">
    <property type="entry name" value="R2_ABCA1-4-like"/>
</dbReference>
<feature type="transmembrane region" description="Helical" evidence="9">
    <location>
        <begin position="840"/>
        <end position="856"/>
    </location>
</feature>
<dbReference type="PANTHER" id="PTHR19229">
    <property type="entry name" value="ATP-BINDING CASSETTE TRANSPORTER SUBFAMILY A ABCA"/>
    <property type="match status" value="1"/>
</dbReference>
<keyword evidence="7 9" id="KW-1133">Transmembrane helix</keyword>
<evidence type="ECO:0000256" key="8">
    <source>
        <dbReference type="ARBA" id="ARBA00023136"/>
    </source>
</evidence>
<dbReference type="GO" id="GO:0005524">
    <property type="term" value="F:ATP binding"/>
    <property type="evidence" value="ECO:0007669"/>
    <property type="project" value="UniProtKB-KW"/>
</dbReference>
<feature type="transmembrane region" description="Helical" evidence="9">
    <location>
        <begin position="868"/>
        <end position="890"/>
    </location>
</feature>
<keyword evidence="12" id="KW-1185">Reference proteome</keyword>
<dbReference type="FunFam" id="3.40.50.300:FF:000298">
    <property type="entry name" value="ATP-binding cassette sub-family A member 12"/>
    <property type="match status" value="1"/>
</dbReference>
<dbReference type="InterPro" id="IPR026082">
    <property type="entry name" value="ABCA"/>
</dbReference>
<name>A0A1Y3B4W2_EURMA</name>
<dbReference type="InterPro" id="IPR013525">
    <property type="entry name" value="ABC2_TM"/>
</dbReference>
<evidence type="ECO:0000256" key="3">
    <source>
        <dbReference type="ARBA" id="ARBA00022692"/>
    </source>
</evidence>